<protein>
    <submittedName>
        <fullName evidence="1">Uncharacterized protein</fullName>
    </submittedName>
</protein>
<dbReference type="EMBL" id="KN818272">
    <property type="protein sequence ID" value="KIL62304.1"/>
    <property type="molecule type" value="Genomic_DNA"/>
</dbReference>
<reference evidence="1 2" key="1">
    <citation type="submission" date="2014-04" db="EMBL/GenBank/DDBJ databases">
        <title>Evolutionary Origins and Diversification of the Mycorrhizal Mutualists.</title>
        <authorList>
            <consortium name="DOE Joint Genome Institute"/>
            <consortium name="Mycorrhizal Genomics Consortium"/>
            <person name="Kohler A."/>
            <person name="Kuo A."/>
            <person name="Nagy L.G."/>
            <person name="Floudas D."/>
            <person name="Copeland A."/>
            <person name="Barry K.W."/>
            <person name="Cichocki N."/>
            <person name="Veneault-Fourrey C."/>
            <person name="LaButti K."/>
            <person name="Lindquist E.A."/>
            <person name="Lipzen A."/>
            <person name="Lundell T."/>
            <person name="Morin E."/>
            <person name="Murat C."/>
            <person name="Riley R."/>
            <person name="Ohm R."/>
            <person name="Sun H."/>
            <person name="Tunlid A."/>
            <person name="Henrissat B."/>
            <person name="Grigoriev I.V."/>
            <person name="Hibbett D.S."/>
            <person name="Martin F."/>
        </authorList>
    </citation>
    <scope>NUCLEOTIDE SEQUENCE [LARGE SCALE GENOMIC DNA]</scope>
    <source>
        <strain evidence="1 2">Koide BX008</strain>
    </source>
</reference>
<evidence type="ECO:0000313" key="1">
    <source>
        <dbReference type="EMBL" id="KIL62304.1"/>
    </source>
</evidence>
<organism evidence="1 2">
    <name type="scientific">Amanita muscaria (strain Koide BX008)</name>
    <dbReference type="NCBI Taxonomy" id="946122"/>
    <lineage>
        <taxon>Eukaryota</taxon>
        <taxon>Fungi</taxon>
        <taxon>Dikarya</taxon>
        <taxon>Basidiomycota</taxon>
        <taxon>Agaricomycotina</taxon>
        <taxon>Agaricomycetes</taxon>
        <taxon>Agaricomycetidae</taxon>
        <taxon>Agaricales</taxon>
        <taxon>Pluteineae</taxon>
        <taxon>Amanitaceae</taxon>
        <taxon>Amanita</taxon>
    </lineage>
</organism>
<keyword evidence="2" id="KW-1185">Reference proteome</keyword>
<proteinExistence type="predicted"/>
<dbReference type="InParanoid" id="A0A0C2T6T3"/>
<name>A0A0C2T6T3_AMAMK</name>
<dbReference type="HOGENOM" id="CLU_2145226_0_0_1"/>
<dbReference type="Proteomes" id="UP000054549">
    <property type="component" value="Unassembled WGS sequence"/>
</dbReference>
<dbReference type="AlphaFoldDB" id="A0A0C2T6T3"/>
<accession>A0A0C2T6T3</accession>
<sequence>MKVLVHCKRQFHNTAKSTSANLQCCCWRHNSRKGYYHTQDKNLDTGYTDFVRLMKATRTSVGSHCCTYQGNADWLIDGSQHCSIHTDVEQLSAAHDSKSPLTAIGWNHEANP</sequence>
<evidence type="ECO:0000313" key="2">
    <source>
        <dbReference type="Proteomes" id="UP000054549"/>
    </source>
</evidence>
<gene>
    <name evidence="1" type="ORF">M378DRAFT_165838</name>
</gene>